<evidence type="ECO:0000256" key="4">
    <source>
        <dbReference type="ARBA" id="ARBA00022786"/>
    </source>
</evidence>
<feature type="repeat" description="WD" evidence="6">
    <location>
        <begin position="209"/>
        <end position="252"/>
    </location>
</feature>
<dbReference type="InterPro" id="IPR015943">
    <property type="entry name" value="WD40/YVTN_repeat-like_dom_sf"/>
</dbReference>
<dbReference type="InterPro" id="IPR051865">
    <property type="entry name" value="WD-repeat_CDT2_adapter"/>
</dbReference>
<dbReference type="PANTHER" id="PTHR22852:SF0">
    <property type="entry name" value="DENTICLELESS PROTEIN HOMOLOG"/>
    <property type="match status" value="1"/>
</dbReference>
<keyword evidence="2 6" id="KW-0853">WD repeat</keyword>
<dbReference type="Pfam" id="PF00400">
    <property type="entry name" value="WD40"/>
    <property type="match status" value="4"/>
</dbReference>
<feature type="repeat" description="WD" evidence="6">
    <location>
        <begin position="384"/>
        <end position="413"/>
    </location>
</feature>
<comment type="caution">
    <text evidence="8">The sequence shown here is derived from an EMBL/GenBank/DDBJ whole genome shotgun (WGS) entry which is preliminary data.</text>
</comment>
<dbReference type="GeneID" id="72000677"/>
<keyword evidence="4" id="KW-0833">Ubl conjugation pathway</keyword>
<dbReference type="PROSITE" id="PS50294">
    <property type="entry name" value="WD_REPEATS_REGION"/>
    <property type="match status" value="2"/>
</dbReference>
<dbReference type="InterPro" id="IPR001680">
    <property type="entry name" value="WD40_rpt"/>
</dbReference>
<dbReference type="PROSITE" id="PS00678">
    <property type="entry name" value="WD_REPEATS_1"/>
    <property type="match status" value="1"/>
</dbReference>
<feature type="repeat" description="WD" evidence="6">
    <location>
        <begin position="73"/>
        <end position="103"/>
    </location>
</feature>
<dbReference type="InterPro" id="IPR019775">
    <property type="entry name" value="WD40_repeat_CS"/>
</dbReference>
<dbReference type="Gene3D" id="2.130.10.10">
    <property type="entry name" value="YVTN repeat-like/Quinoprotein amine dehydrogenase"/>
    <property type="match status" value="2"/>
</dbReference>
<proteinExistence type="inferred from homology"/>
<dbReference type="RefSeq" id="XP_047784800.1">
    <property type="nucleotide sequence ID" value="XM_047919945.1"/>
</dbReference>
<evidence type="ECO:0000313" key="9">
    <source>
        <dbReference type="Proteomes" id="UP000814176"/>
    </source>
</evidence>
<keyword evidence="3" id="KW-0677">Repeat</keyword>
<protein>
    <submittedName>
        <fullName evidence="8">WD40-repeat-containing domain protein</fullName>
    </submittedName>
</protein>
<organism evidence="8 9">
    <name type="scientific">Rhodofomes roseus</name>
    <dbReference type="NCBI Taxonomy" id="34475"/>
    <lineage>
        <taxon>Eukaryota</taxon>
        <taxon>Fungi</taxon>
        <taxon>Dikarya</taxon>
        <taxon>Basidiomycota</taxon>
        <taxon>Agaricomycotina</taxon>
        <taxon>Agaricomycetes</taxon>
        <taxon>Polyporales</taxon>
        <taxon>Rhodofomes</taxon>
    </lineage>
</organism>
<accession>A0ABQ8KXF8</accession>
<evidence type="ECO:0000256" key="3">
    <source>
        <dbReference type="ARBA" id="ARBA00022737"/>
    </source>
</evidence>
<evidence type="ECO:0000256" key="6">
    <source>
        <dbReference type="PROSITE-ProRule" id="PRU00221"/>
    </source>
</evidence>
<feature type="region of interest" description="Disordered" evidence="7">
    <location>
        <begin position="249"/>
        <end position="275"/>
    </location>
</feature>
<evidence type="ECO:0000256" key="7">
    <source>
        <dbReference type="SAM" id="MobiDB-lite"/>
    </source>
</evidence>
<dbReference type="SMART" id="SM00320">
    <property type="entry name" value="WD40"/>
    <property type="match status" value="5"/>
</dbReference>
<dbReference type="InterPro" id="IPR036322">
    <property type="entry name" value="WD40_repeat_dom_sf"/>
</dbReference>
<comment type="similarity">
    <text evidence="5">Belongs to the WD repeat cdt2 family.</text>
</comment>
<keyword evidence="9" id="KW-1185">Reference proteome</keyword>
<dbReference type="PROSITE" id="PS50082">
    <property type="entry name" value="WD_REPEATS_2"/>
    <property type="match status" value="4"/>
</dbReference>
<feature type="region of interest" description="Disordered" evidence="7">
    <location>
        <begin position="164"/>
        <end position="206"/>
    </location>
</feature>
<reference evidence="8 9" key="1">
    <citation type="journal article" date="2021" name="Environ. Microbiol.">
        <title>Gene family expansions and transcriptome signatures uncover fungal adaptations to wood decay.</title>
        <authorList>
            <person name="Hage H."/>
            <person name="Miyauchi S."/>
            <person name="Viragh M."/>
            <person name="Drula E."/>
            <person name="Min B."/>
            <person name="Chaduli D."/>
            <person name="Navarro D."/>
            <person name="Favel A."/>
            <person name="Norest M."/>
            <person name="Lesage-Meessen L."/>
            <person name="Balint B."/>
            <person name="Merenyi Z."/>
            <person name="de Eugenio L."/>
            <person name="Morin E."/>
            <person name="Martinez A.T."/>
            <person name="Baldrian P."/>
            <person name="Stursova M."/>
            <person name="Martinez M.J."/>
            <person name="Novotny C."/>
            <person name="Magnuson J.K."/>
            <person name="Spatafora J.W."/>
            <person name="Maurice S."/>
            <person name="Pangilinan J."/>
            <person name="Andreopoulos W."/>
            <person name="LaButti K."/>
            <person name="Hundley H."/>
            <person name="Na H."/>
            <person name="Kuo A."/>
            <person name="Barry K."/>
            <person name="Lipzen A."/>
            <person name="Henrissat B."/>
            <person name="Riley R."/>
            <person name="Ahrendt S."/>
            <person name="Nagy L.G."/>
            <person name="Grigoriev I.V."/>
            <person name="Martin F."/>
            <person name="Rosso M.N."/>
        </authorList>
    </citation>
    <scope>NUCLEOTIDE SEQUENCE [LARGE SCALE GENOMIC DNA]</scope>
    <source>
        <strain evidence="8 9">CIRM-BRFM 1785</strain>
    </source>
</reference>
<dbReference type="EMBL" id="JADCUA010000001">
    <property type="protein sequence ID" value="KAH9843990.1"/>
    <property type="molecule type" value="Genomic_DNA"/>
</dbReference>
<evidence type="ECO:0000313" key="8">
    <source>
        <dbReference type="EMBL" id="KAH9843990.1"/>
    </source>
</evidence>
<feature type="non-terminal residue" evidence="8">
    <location>
        <position position="1"/>
    </location>
</feature>
<evidence type="ECO:0000256" key="5">
    <source>
        <dbReference type="ARBA" id="ARBA00038344"/>
    </source>
</evidence>
<name>A0ABQ8KXF8_9APHY</name>
<dbReference type="Proteomes" id="UP000814176">
    <property type="component" value="Unassembled WGS sequence"/>
</dbReference>
<feature type="repeat" description="WD" evidence="6">
    <location>
        <begin position="120"/>
        <end position="163"/>
    </location>
</feature>
<dbReference type="SUPFAM" id="SSF50978">
    <property type="entry name" value="WD40 repeat-like"/>
    <property type="match status" value="1"/>
</dbReference>
<dbReference type="PANTHER" id="PTHR22852">
    <property type="entry name" value="LETHAL 2 DENTICLELESS PROTEIN RETINOIC ACID-REGULATED NUCLEAR MATRIX-ASSOCIATED PROTEIN"/>
    <property type="match status" value="1"/>
</dbReference>
<evidence type="ECO:0000256" key="1">
    <source>
        <dbReference type="ARBA" id="ARBA00004906"/>
    </source>
</evidence>
<evidence type="ECO:0000256" key="2">
    <source>
        <dbReference type="ARBA" id="ARBA00022574"/>
    </source>
</evidence>
<sequence length="440" mass="47812">LQSFVSSHKSDVYNCHSVDETSYNTLPYACAYSHSAKSGQTPLLAIATEQGSIHVVNTRTRRDWECEPPRTVLTPHANGVFDIKWSPSDKLLATASGDHSVRISTLAPDVSPEDSILHVLHGHTGTVKCVAWNPAYDGEVLCTGGRDGGICVWDLRVGERRTSTRRMTRSGAGYEAEESEALQPVLSIPGAHEDGKPSKPRGRKGKGMLAAAMRSITSLAYIPGCPHTLVSSGSYDGVLRQWDLRLPTSKKTAKSKAVPRPVLTSADPTTFQGSRRARGITTLIPGTGPSAGHLFALGTDSRIHTFALPSLEPLSGYLSPDHADPFAYTHMQMQTNSFYTHAALSPCGQWLASGSTAYGQVFLFDVGRSSTGWASRELAQAVMLRGQKGEVGALDWAEGMLATCADDATVRVWRPDVGVHRHCLRDSEEMRWHWSWAMDE</sequence>
<comment type="pathway">
    <text evidence="1">Protein modification; protein ubiquitination.</text>
</comment>
<gene>
    <name evidence="8" type="ORF">C8Q71DRAFT_697088</name>
</gene>